<evidence type="ECO:0000313" key="3">
    <source>
        <dbReference type="EMBL" id="NEG88672.1"/>
    </source>
</evidence>
<evidence type="ECO:0000256" key="2">
    <source>
        <dbReference type="SAM" id="Phobius"/>
    </source>
</evidence>
<dbReference type="EMBL" id="WHZW01000002">
    <property type="protein sequence ID" value="NEG88672.1"/>
    <property type="molecule type" value="Genomic_DNA"/>
</dbReference>
<keyword evidence="2" id="KW-0472">Membrane</keyword>
<feature type="compositionally biased region" description="Basic and acidic residues" evidence="1">
    <location>
        <begin position="478"/>
        <end position="496"/>
    </location>
</feature>
<feature type="transmembrane region" description="Helical" evidence="2">
    <location>
        <begin position="193"/>
        <end position="214"/>
    </location>
</feature>
<keyword evidence="4" id="KW-1185">Reference proteome</keyword>
<sequence length="759" mass="83988">MLLITLLECFAFNLPFWTTLSASTDTSAASNTIGPGLERDADGLLRVTDPTAAWMEVKADGTSQYARVELADRTLALMNDSMLSDNNKPTAVFHLRLDSGGKTGRAQPMSLWSPRSLYLHTDGATGTIRAWVEEPKGTLVPIEAVRANARVPFQWSWTRVSVLAVAVLLLLLWRPGSRLWRTPLDPSDRRQRAGLAVLLALVAIPTMSAVVWMVTVMGPLLFHNENGYTYDYDQYAHVADALLHGHAWLDLPVPDALAAADAPHSIATRDRLMANGVTPIYWDYAFYDGHWYSYFGVVPAVLLFMPYQLVTSWIVGGDGMMLPTGAADLLLMYGFLVFACLMVVRLTQRIAPRTSVAGASMAIALFLVCSNACYLWFRTNFYSVPIAASMMFTCLGLWLWMGAVRPSRMAGRKRTRMLWSVGDADPVSLPHLAGGALCIALNFGCRPPFSLAALLGIPLFWPQVRALGEAVVEAVRSRRTSDRRASDRRELGRRATDPAATGHDATAGRHAVGRLLAAPLAVLLPAIVVVLPLMAYNRVRFSGFLDFGSAYQMTVTDMTNFRLPAADVPYMIVYYLFLPLRFTGSFPYLAIQPTPLPEWGFTEAMVGGLFVTCPLALLAFLLPRLRRRIPAAYWSMLTCALVLGLLLVVIDIMEGGMGWRYMCDFGWLIALAAMPMLLRVLEGPSVFDPWPHEDMDDSPYSRTPLRRHAIRLLVMALMVAMLAVTVFSCLVPGRDDSLDHNNPGFFYDVRSWFTLLGLN</sequence>
<feature type="region of interest" description="Disordered" evidence="1">
    <location>
        <begin position="478"/>
        <end position="505"/>
    </location>
</feature>
<keyword evidence="2" id="KW-1133">Transmembrane helix</keyword>
<feature type="transmembrane region" description="Helical" evidence="2">
    <location>
        <begin position="662"/>
        <end position="681"/>
    </location>
</feature>
<feature type="transmembrane region" description="Helical" evidence="2">
    <location>
        <begin position="631"/>
        <end position="650"/>
    </location>
</feature>
<comment type="caution">
    <text evidence="3">The sequence shown here is derived from an EMBL/GenBank/DDBJ whole genome shotgun (WGS) entry which is preliminary data.</text>
</comment>
<reference evidence="3 4" key="1">
    <citation type="submission" date="2019-10" db="EMBL/GenBank/DDBJ databases">
        <title>Bifidobacterium from non-human primates.</title>
        <authorList>
            <person name="Modesto M."/>
        </authorList>
    </citation>
    <scope>NUCLEOTIDE SEQUENCE [LARGE SCALE GENOMIC DNA]</scope>
    <source>
        <strain evidence="3 4">TRE17</strain>
    </source>
</reference>
<dbReference type="AlphaFoldDB" id="A0A6N9Z2B2"/>
<organism evidence="3 4">
    <name type="scientific">Bifidobacterium aerophilum</name>
    <dbReference type="NCBI Taxonomy" id="1798155"/>
    <lineage>
        <taxon>Bacteria</taxon>
        <taxon>Bacillati</taxon>
        <taxon>Actinomycetota</taxon>
        <taxon>Actinomycetes</taxon>
        <taxon>Bifidobacteriales</taxon>
        <taxon>Bifidobacteriaceae</taxon>
        <taxon>Bifidobacterium</taxon>
    </lineage>
</organism>
<keyword evidence="3" id="KW-0808">Transferase</keyword>
<protein>
    <submittedName>
        <fullName evidence="3">Glycosyltransferase</fullName>
    </submittedName>
</protein>
<evidence type="ECO:0000313" key="4">
    <source>
        <dbReference type="Proteomes" id="UP000469194"/>
    </source>
</evidence>
<feature type="transmembrane region" description="Helical" evidence="2">
    <location>
        <begin position="709"/>
        <end position="731"/>
    </location>
</feature>
<evidence type="ECO:0000256" key="1">
    <source>
        <dbReference type="SAM" id="MobiDB-lite"/>
    </source>
</evidence>
<feature type="transmembrane region" description="Helical" evidence="2">
    <location>
        <begin position="383"/>
        <end position="404"/>
    </location>
</feature>
<accession>A0A6N9Z2B2</accession>
<feature type="transmembrane region" description="Helical" evidence="2">
    <location>
        <begin position="515"/>
        <end position="536"/>
    </location>
</feature>
<feature type="transmembrane region" description="Helical" evidence="2">
    <location>
        <begin position="356"/>
        <end position="377"/>
    </location>
</feature>
<gene>
    <name evidence="3" type="ORF">GFD25_01350</name>
</gene>
<feature type="transmembrane region" description="Helical" evidence="2">
    <location>
        <begin position="603"/>
        <end position="625"/>
    </location>
</feature>
<feature type="transmembrane region" description="Helical" evidence="2">
    <location>
        <begin position="321"/>
        <end position="344"/>
    </location>
</feature>
<name>A0A6N9Z2B2_9BIFI</name>
<feature type="transmembrane region" description="Helical" evidence="2">
    <location>
        <begin position="291"/>
        <end position="315"/>
    </location>
</feature>
<dbReference type="Proteomes" id="UP000469194">
    <property type="component" value="Unassembled WGS sequence"/>
</dbReference>
<dbReference type="RefSeq" id="WP_163229309.1">
    <property type="nucleotide sequence ID" value="NZ_WHZW01000002.1"/>
</dbReference>
<proteinExistence type="predicted"/>
<dbReference type="GO" id="GO:0016740">
    <property type="term" value="F:transferase activity"/>
    <property type="evidence" value="ECO:0007669"/>
    <property type="project" value="UniProtKB-KW"/>
</dbReference>
<feature type="transmembrane region" description="Helical" evidence="2">
    <location>
        <begin position="156"/>
        <end position="173"/>
    </location>
</feature>
<keyword evidence="2" id="KW-0812">Transmembrane</keyword>